<feature type="transmembrane region" description="Helical" evidence="1">
    <location>
        <begin position="12"/>
        <end position="45"/>
    </location>
</feature>
<evidence type="ECO:0000313" key="3">
    <source>
        <dbReference type="Proteomes" id="UP001498398"/>
    </source>
</evidence>
<accession>A0ABR1JD47</accession>
<organism evidence="2 3">
    <name type="scientific">Marasmiellus scandens</name>
    <dbReference type="NCBI Taxonomy" id="2682957"/>
    <lineage>
        <taxon>Eukaryota</taxon>
        <taxon>Fungi</taxon>
        <taxon>Dikarya</taxon>
        <taxon>Basidiomycota</taxon>
        <taxon>Agaricomycotina</taxon>
        <taxon>Agaricomycetes</taxon>
        <taxon>Agaricomycetidae</taxon>
        <taxon>Agaricales</taxon>
        <taxon>Marasmiineae</taxon>
        <taxon>Omphalotaceae</taxon>
        <taxon>Marasmiellus</taxon>
    </lineage>
</organism>
<proteinExistence type="predicted"/>
<keyword evidence="1" id="KW-0812">Transmembrane</keyword>
<reference evidence="2 3" key="1">
    <citation type="submission" date="2024-01" db="EMBL/GenBank/DDBJ databases">
        <title>A draft genome for the cacao thread blight pathogen Marasmiellus scandens.</title>
        <authorList>
            <person name="Baruah I.K."/>
            <person name="Leung J."/>
            <person name="Bukari Y."/>
            <person name="Amoako-Attah I."/>
            <person name="Meinhardt L.W."/>
            <person name="Bailey B.A."/>
            <person name="Cohen S.P."/>
        </authorList>
    </citation>
    <scope>NUCLEOTIDE SEQUENCE [LARGE SCALE GENOMIC DNA]</scope>
    <source>
        <strain evidence="2 3">GH-19</strain>
    </source>
</reference>
<sequence>MVSAVIPDPAVLSVGIAAATVCVVAQANSALALVLAVVSITNFLVQEKVAAIKAKIAVPTEVVVLQEPIVFVHLTEPSVAALMGKSAQGVLNNGSICQKLTLECTKQGALHALFRLLVSVYT</sequence>
<dbReference type="EMBL" id="JBANRG010000019">
    <property type="protein sequence ID" value="KAK7457834.1"/>
    <property type="molecule type" value="Genomic_DNA"/>
</dbReference>
<protein>
    <submittedName>
        <fullName evidence="2">Uncharacterized protein</fullName>
    </submittedName>
</protein>
<evidence type="ECO:0000313" key="2">
    <source>
        <dbReference type="EMBL" id="KAK7457834.1"/>
    </source>
</evidence>
<keyword evidence="1" id="KW-1133">Transmembrane helix</keyword>
<keyword evidence="3" id="KW-1185">Reference proteome</keyword>
<keyword evidence="1" id="KW-0472">Membrane</keyword>
<evidence type="ECO:0000256" key="1">
    <source>
        <dbReference type="SAM" id="Phobius"/>
    </source>
</evidence>
<gene>
    <name evidence="2" type="ORF">VKT23_010178</name>
</gene>
<comment type="caution">
    <text evidence="2">The sequence shown here is derived from an EMBL/GenBank/DDBJ whole genome shotgun (WGS) entry which is preliminary data.</text>
</comment>
<dbReference type="Proteomes" id="UP001498398">
    <property type="component" value="Unassembled WGS sequence"/>
</dbReference>
<name>A0ABR1JD47_9AGAR</name>